<dbReference type="AlphaFoldDB" id="A0A9D1N197"/>
<dbReference type="GO" id="GO:0004643">
    <property type="term" value="F:phosphoribosylaminoimidazolecarboxamide formyltransferase activity"/>
    <property type="evidence" value="ECO:0007669"/>
    <property type="project" value="InterPro"/>
</dbReference>
<reference evidence="1" key="2">
    <citation type="journal article" date="2021" name="PeerJ">
        <title>Extensive microbial diversity within the chicken gut microbiome revealed by metagenomics and culture.</title>
        <authorList>
            <person name="Gilroy R."/>
            <person name="Ravi A."/>
            <person name="Getino M."/>
            <person name="Pursley I."/>
            <person name="Horton D.L."/>
            <person name="Alikhan N.F."/>
            <person name="Baker D."/>
            <person name="Gharbi K."/>
            <person name="Hall N."/>
            <person name="Watson M."/>
            <person name="Adriaenssens E.M."/>
            <person name="Foster-Nyarko E."/>
            <person name="Jarju S."/>
            <person name="Secka A."/>
            <person name="Antonio M."/>
            <person name="Oren A."/>
            <person name="Chaudhuri R.R."/>
            <person name="La Ragione R."/>
            <person name="Hildebrand F."/>
            <person name="Pallen M.J."/>
        </authorList>
    </citation>
    <scope>NUCLEOTIDE SEQUENCE</scope>
    <source>
        <strain evidence="1">CHK154-7741</strain>
    </source>
</reference>
<proteinExistence type="predicted"/>
<dbReference type="Pfam" id="PF01808">
    <property type="entry name" value="AICARFT_IMPCHas"/>
    <property type="match status" value="1"/>
</dbReference>
<evidence type="ECO:0000313" key="1">
    <source>
        <dbReference type="EMBL" id="HIU92932.1"/>
    </source>
</evidence>
<dbReference type="Gene3D" id="3.40.140.20">
    <property type="match status" value="2"/>
</dbReference>
<dbReference type="GO" id="GO:0003937">
    <property type="term" value="F:IMP cyclohydrolase activity"/>
    <property type="evidence" value="ECO:0007669"/>
    <property type="project" value="InterPro"/>
</dbReference>
<dbReference type="GO" id="GO:0006189">
    <property type="term" value="P:'de novo' IMP biosynthetic process"/>
    <property type="evidence" value="ECO:0007669"/>
    <property type="project" value="TreeGrafter"/>
</dbReference>
<dbReference type="Proteomes" id="UP000886748">
    <property type="component" value="Unassembled WGS sequence"/>
</dbReference>
<sequence>MNDNYEKFFDAEPLALKYGENPHQKAFIYINNDNAQFENLSDVELSYNNLLDINCAALIAAEFYDVNAAVIVKHNTPCGAALGKTLNEAYLKAFDTDPVSTFGATIAFSKTVDKEIAKHASSVFLDAVIAPDFDPDALEILKKNEALRIIKLITPYKTIRTMQEQEVHITPFGTLVQETDNKELDKDTFKVVSKTKPDAEMIEDMVFAWKIAKHVKTNAVVVAKDFKTLSIVGGQTSRIDAVETALDRACDGAKKAVIACDGFIPAIDSIQAAAQCRIGGIIQTGGTHKDKDVVDAANKYEIAMITTGIRHFKH</sequence>
<accession>A0A9D1N197</accession>
<dbReference type="SUPFAM" id="SSF53927">
    <property type="entry name" value="Cytidine deaminase-like"/>
    <property type="match status" value="1"/>
</dbReference>
<gene>
    <name evidence="1" type="ORF">IAD26_07355</name>
</gene>
<reference evidence="1" key="1">
    <citation type="submission" date="2020-10" db="EMBL/GenBank/DDBJ databases">
        <authorList>
            <person name="Gilroy R."/>
        </authorList>
    </citation>
    <scope>NUCLEOTIDE SEQUENCE</scope>
    <source>
        <strain evidence="1">CHK154-7741</strain>
    </source>
</reference>
<protein>
    <recommendedName>
        <fullName evidence="3">Bifunctional purine biosynthesis protein PurH</fullName>
    </recommendedName>
</protein>
<dbReference type="PANTHER" id="PTHR11692">
    <property type="entry name" value="BIFUNCTIONAL PURINE BIOSYNTHESIS PROTEIN PURH"/>
    <property type="match status" value="1"/>
</dbReference>
<dbReference type="GO" id="GO:0005829">
    <property type="term" value="C:cytosol"/>
    <property type="evidence" value="ECO:0007669"/>
    <property type="project" value="TreeGrafter"/>
</dbReference>
<comment type="caution">
    <text evidence="1">The sequence shown here is derived from an EMBL/GenBank/DDBJ whole genome shotgun (WGS) entry which is preliminary data.</text>
</comment>
<evidence type="ECO:0000313" key="2">
    <source>
        <dbReference type="Proteomes" id="UP000886748"/>
    </source>
</evidence>
<evidence type="ECO:0008006" key="3">
    <source>
        <dbReference type="Google" id="ProtNLM"/>
    </source>
</evidence>
<dbReference type="PANTHER" id="PTHR11692:SF0">
    <property type="entry name" value="BIFUNCTIONAL PURINE BIOSYNTHESIS PROTEIN ATIC"/>
    <property type="match status" value="1"/>
</dbReference>
<name>A0A9D1N197_9CLOT</name>
<dbReference type="EMBL" id="DVOD01000054">
    <property type="protein sequence ID" value="HIU92932.1"/>
    <property type="molecule type" value="Genomic_DNA"/>
</dbReference>
<dbReference type="InterPro" id="IPR016193">
    <property type="entry name" value="Cytidine_deaminase-like"/>
</dbReference>
<dbReference type="InterPro" id="IPR024051">
    <property type="entry name" value="AICAR_Tfase_dup_dom_sf"/>
</dbReference>
<dbReference type="InterPro" id="IPR002695">
    <property type="entry name" value="PurH-like"/>
</dbReference>
<dbReference type="SMART" id="SM00798">
    <property type="entry name" value="AICARFT_IMPCHas"/>
    <property type="match status" value="1"/>
</dbReference>
<organism evidence="1 2">
    <name type="scientific">Candidatus Limenecus avicola</name>
    <dbReference type="NCBI Taxonomy" id="2840847"/>
    <lineage>
        <taxon>Bacteria</taxon>
        <taxon>Bacillati</taxon>
        <taxon>Bacillota</taxon>
        <taxon>Clostridia</taxon>
        <taxon>Eubacteriales</taxon>
        <taxon>Clostridiaceae</taxon>
        <taxon>Clostridiaceae incertae sedis</taxon>
        <taxon>Candidatus Limenecus</taxon>
    </lineage>
</organism>